<evidence type="ECO:0000313" key="2">
    <source>
        <dbReference type="Proteomes" id="UP000193719"/>
    </source>
</evidence>
<dbReference type="Gene3D" id="3.30.930.10">
    <property type="entry name" value="Bira Bifunctional Protein, Domain 2"/>
    <property type="match status" value="2"/>
</dbReference>
<name>A0A1Y1VP13_9FUNG</name>
<reference evidence="1 2" key="2">
    <citation type="submission" date="2016-08" db="EMBL/GenBank/DDBJ databases">
        <title>Pervasive Adenine N6-methylation of Active Genes in Fungi.</title>
        <authorList>
            <consortium name="DOE Joint Genome Institute"/>
            <person name="Mondo S.J."/>
            <person name="Dannebaum R.O."/>
            <person name="Kuo R.C."/>
            <person name="Labutti K."/>
            <person name="Haridas S."/>
            <person name="Kuo A."/>
            <person name="Salamov A."/>
            <person name="Ahrendt S.R."/>
            <person name="Lipzen A."/>
            <person name="Sullivan W."/>
            <person name="Andreopoulos W.B."/>
            <person name="Clum A."/>
            <person name="Lindquist E."/>
            <person name="Daum C."/>
            <person name="Ramamoorthy G.K."/>
            <person name="Gryganskyi A."/>
            <person name="Culley D."/>
            <person name="Magnuson J.K."/>
            <person name="James T.Y."/>
            <person name="O'Malley M.A."/>
            <person name="Stajich J.E."/>
            <person name="Spatafora J.W."/>
            <person name="Visel A."/>
            <person name="Grigoriev I.V."/>
        </authorList>
    </citation>
    <scope>NUCLEOTIDE SEQUENCE [LARGE SCALE GENOMIC DNA]</scope>
    <source>
        <strain evidence="2">finn</strain>
    </source>
</reference>
<dbReference type="InterPro" id="IPR045864">
    <property type="entry name" value="aa-tRNA-synth_II/BPL/LPL"/>
</dbReference>
<proteinExistence type="predicted"/>
<comment type="caution">
    <text evidence="1">The sequence shown here is derived from an EMBL/GenBank/DDBJ whole genome shotgun (WGS) entry which is preliminary data.</text>
</comment>
<sequence>MKLEILYGLYFLKKRGYRKILIPLLMKSDVMTKTAQLSDVDEELYMVSKVNDNPEPKCNMFGVKKMNSHVKNYVYLLNGTLCVNGRTFFCTLENYQTENVLIVPELLRPYIDVVKFICQRTHF</sequence>
<dbReference type="EMBL" id="MCFH01000001">
    <property type="protein sequence ID" value="ORX60893.1"/>
    <property type="molecule type" value="Genomic_DNA"/>
</dbReference>
<dbReference type="STRING" id="1754191.A0A1Y1VP13"/>
<protein>
    <submittedName>
        <fullName evidence="1">Uncharacterized protein</fullName>
    </submittedName>
</protein>
<dbReference type="PANTHER" id="PTHR11778">
    <property type="entry name" value="SERYL-TRNA SYNTHETASE"/>
    <property type="match status" value="1"/>
</dbReference>
<dbReference type="AlphaFoldDB" id="A0A1Y1VP13"/>
<dbReference type="GO" id="GO:0005524">
    <property type="term" value="F:ATP binding"/>
    <property type="evidence" value="ECO:0007669"/>
    <property type="project" value="InterPro"/>
</dbReference>
<dbReference type="Proteomes" id="UP000193719">
    <property type="component" value="Unassembled WGS sequence"/>
</dbReference>
<gene>
    <name evidence="1" type="ORF">BCR36DRAFT_365483</name>
</gene>
<keyword evidence="2" id="KW-1185">Reference proteome</keyword>
<dbReference type="GO" id="GO:0004828">
    <property type="term" value="F:serine-tRNA ligase activity"/>
    <property type="evidence" value="ECO:0007669"/>
    <property type="project" value="InterPro"/>
</dbReference>
<reference evidence="1 2" key="1">
    <citation type="submission" date="2016-08" db="EMBL/GenBank/DDBJ databases">
        <title>Genomes of anaerobic fungi encode conserved fungal cellulosomes for biomass hydrolysis.</title>
        <authorList>
            <consortium name="DOE Joint Genome Institute"/>
            <person name="Haitjema C.H."/>
            <person name="Gilmore S.P."/>
            <person name="Henske J.K."/>
            <person name="Solomon K.V."/>
            <person name="De Groot R."/>
            <person name="Kuo A."/>
            <person name="Mondo S.J."/>
            <person name="Salamov A.A."/>
            <person name="Labutti K."/>
            <person name="Zhao Z."/>
            <person name="Chiniquy J."/>
            <person name="Barry K."/>
            <person name="Brewer H.M."/>
            <person name="Purvine S.O."/>
            <person name="Wright A.T."/>
            <person name="Boxma B."/>
            <person name="Van Alen T."/>
            <person name="Hackstein J.H."/>
            <person name="Baker S.E."/>
            <person name="Grigoriev I.V."/>
            <person name="O'Malley M.A."/>
        </authorList>
    </citation>
    <scope>NUCLEOTIDE SEQUENCE [LARGE SCALE GENOMIC DNA]</scope>
    <source>
        <strain evidence="2">finn</strain>
    </source>
</reference>
<dbReference type="OrthoDB" id="10264585at2759"/>
<dbReference type="GO" id="GO:0006434">
    <property type="term" value="P:seryl-tRNA aminoacylation"/>
    <property type="evidence" value="ECO:0007669"/>
    <property type="project" value="InterPro"/>
</dbReference>
<dbReference type="InterPro" id="IPR002317">
    <property type="entry name" value="Ser-tRNA-ligase_type_1"/>
</dbReference>
<evidence type="ECO:0000313" key="1">
    <source>
        <dbReference type="EMBL" id="ORX60893.1"/>
    </source>
</evidence>
<organism evidence="1 2">
    <name type="scientific">Piromyces finnis</name>
    <dbReference type="NCBI Taxonomy" id="1754191"/>
    <lineage>
        <taxon>Eukaryota</taxon>
        <taxon>Fungi</taxon>
        <taxon>Fungi incertae sedis</taxon>
        <taxon>Chytridiomycota</taxon>
        <taxon>Chytridiomycota incertae sedis</taxon>
        <taxon>Neocallimastigomycetes</taxon>
        <taxon>Neocallimastigales</taxon>
        <taxon>Neocallimastigaceae</taxon>
        <taxon>Piromyces</taxon>
    </lineage>
</organism>
<accession>A0A1Y1VP13</accession>